<dbReference type="InterPro" id="IPR008166">
    <property type="entry name" value="Glyco_transf_92"/>
</dbReference>
<dbReference type="GO" id="GO:0016020">
    <property type="term" value="C:membrane"/>
    <property type="evidence" value="ECO:0007669"/>
    <property type="project" value="UniProtKB-SubCell"/>
</dbReference>
<reference evidence="7 8" key="2">
    <citation type="submission" date="2018-11" db="EMBL/GenBank/DDBJ databases">
        <authorList>
            <consortium name="Pathogen Informatics"/>
        </authorList>
    </citation>
    <scope>NUCLEOTIDE SEQUENCE [LARGE SCALE GENOMIC DNA]</scope>
</reference>
<keyword evidence="5" id="KW-0472">Membrane</keyword>
<proteinExistence type="inferred from homology"/>
<keyword evidence="8" id="KW-1185">Reference proteome</keyword>
<comment type="subcellular location">
    <subcellularLocation>
        <location evidence="1">Membrane</location>
        <topology evidence="1">Single-pass membrane protein</topology>
    </subcellularLocation>
</comment>
<evidence type="ECO:0000256" key="4">
    <source>
        <dbReference type="ARBA" id="ARBA00022679"/>
    </source>
</evidence>
<organism evidence="9">
    <name type="scientific">Gongylonema pulchrum</name>
    <dbReference type="NCBI Taxonomy" id="637853"/>
    <lineage>
        <taxon>Eukaryota</taxon>
        <taxon>Metazoa</taxon>
        <taxon>Ecdysozoa</taxon>
        <taxon>Nematoda</taxon>
        <taxon>Chromadorea</taxon>
        <taxon>Rhabditida</taxon>
        <taxon>Spirurina</taxon>
        <taxon>Spiruromorpha</taxon>
        <taxon>Spiruroidea</taxon>
        <taxon>Gongylonematidae</taxon>
        <taxon>Gongylonema</taxon>
    </lineage>
</organism>
<dbReference type="PANTHER" id="PTHR47024">
    <property type="entry name" value="BIOFILM ABSENT ON HEAD (AFTER YERSINIA EXPOSURE)-RELATED"/>
    <property type="match status" value="1"/>
</dbReference>
<comment type="similarity">
    <text evidence="2 6">Belongs to the glycosyltransferase 92 family.</text>
</comment>
<gene>
    <name evidence="7" type="ORF">GPUH_LOCUS1784</name>
</gene>
<evidence type="ECO:0000256" key="3">
    <source>
        <dbReference type="ARBA" id="ARBA00022676"/>
    </source>
</evidence>
<keyword evidence="3 6" id="KW-0328">Glycosyltransferase</keyword>
<protein>
    <recommendedName>
        <fullName evidence="6">Glycosyltransferase family 92 protein</fullName>
        <ecNumber evidence="6">2.4.1.-</ecNumber>
    </recommendedName>
</protein>
<evidence type="ECO:0000313" key="9">
    <source>
        <dbReference type="WBParaSite" id="GPUH_0000178801-mRNA-1"/>
    </source>
</evidence>
<evidence type="ECO:0000256" key="2">
    <source>
        <dbReference type="ARBA" id="ARBA00007647"/>
    </source>
</evidence>
<dbReference type="EMBL" id="UYRT01002332">
    <property type="protein sequence ID" value="VDK30925.1"/>
    <property type="molecule type" value="Genomic_DNA"/>
</dbReference>
<dbReference type="Pfam" id="PF01697">
    <property type="entry name" value="Glyco_transf_92"/>
    <property type="match status" value="1"/>
</dbReference>
<dbReference type="GO" id="GO:0016757">
    <property type="term" value="F:glycosyltransferase activity"/>
    <property type="evidence" value="ECO:0007669"/>
    <property type="project" value="UniProtKB-UniRule"/>
</dbReference>
<dbReference type="PANTHER" id="PTHR47024:SF1">
    <property type="entry name" value="GLYCOSYLTRANSFERASE FAMILY 92 PROTEIN"/>
    <property type="match status" value="1"/>
</dbReference>
<evidence type="ECO:0000313" key="8">
    <source>
        <dbReference type="Proteomes" id="UP000271098"/>
    </source>
</evidence>
<dbReference type="OrthoDB" id="5777994at2759"/>
<sequence>MPQDRDDTLHVCVPPLYWYWNYAAFIQFIEIWRMHGATFFYIYYESVSAQVMDVLRIYENMGVIQIIRWQMMPWSKSVDPNRWIYRFGHTLSFNDCACRTTAKYVALVDTDEFIIPSTGILLSYLRQQHAKNDTAGSFVFEHTRVRFQGYHEFKMRKKLDFEWLKDAQYQYRPGPAKTVFMPDRVQVITTHKVREFRKPHRSYRVDRNDALLYHARSNWVFTTLLNKTYNSTNKFKKYVTPVFKQYESILSQVSWPERNLINIWKSHSGKIEKCLSEWRKYGCKVPYHLCWQAMKDQEDWIFSHTNVTNEYTVL</sequence>
<evidence type="ECO:0000313" key="7">
    <source>
        <dbReference type="EMBL" id="VDK30925.1"/>
    </source>
</evidence>
<evidence type="ECO:0000256" key="1">
    <source>
        <dbReference type="ARBA" id="ARBA00004167"/>
    </source>
</evidence>
<dbReference type="WBParaSite" id="GPUH_0000178801-mRNA-1">
    <property type="protein sequence ID" value="GPUH_0000178801-mRNA-1"/>
    <property type="gene ID" value="GPUH_0000178801"/>
</dbReference>
<dbReference type="Proteomes" id="UP000271098">
    <property type="component" value="Unassembled WGS sequence"/>
</dbReference>
<dbReference type="AlphaFoldDB" id="A0A183CZ93"/>
<name>A0A183CZ93_9BILA</name>
<reference evidence="9" key="1">
    <citation type="submission" date="2016-06" db="UniProtKB">
        <authorList>
            <consortium name="WormBaseParasite"/>
        </authorList>
    </citation>
    <scope>IDENTIFICATION</scope>
</reference>
<evidence type="ECO:0000256" key="5">
    <source>
        <dbReference type="ARBA" id="ARBA00023136"/>
    </source>
</evidence>
<evidence type="ECO:0000256" key="6">
    <source>
        <dbReference type="RuleBase" id="RU366017"/>
    </source>
</evidence>
<dbReference type="EC" id="2.4.1.-" evidence="6"/>
<accession>A0A183CZ93</accession>
<keyword evidence="4 6" id="KW-0808">Transferase</keyword>